<dbReference type="SUPFAM" id="SSF55486">
    <property type="entry name" value="Metalloproteases ('zincins'), catalytic domain"/>
    <property type="match status" value="1"/>
</dbReference>
<evidence type="ECO:0000313" key="5">
    <source>
        <dbReference type="Proteomes" id="UP000638188"/>
    </source>
</evidence>
<evidence type="ECO:0000259" key="2">
    <source>
        <dbReference type="Pfam" id="PF13387"/>
    </source>
</evidence>
<feature type="domain" description="DUF7844" evidence="3">
    <location>
        <begin position="37"/>
        <end position="262"/>
    </location>
</feature>
<keyword evidence="1" id="KW-0472">Membrane</keyword>
<feature type="transmembrane region" description="Helical" evidence="1">
    <location>
        <begin position="12"/>
        <end position="29"/>
    </location>
</feature>
<dbReference type="InterPro" id="IPR057166">
    <property type="entry name" value="DUF7844"/>
</dbReference>
<sequence>MRLDIRPALERGVAVIAIVLGLTSLLWVLPAHSALTVKLEQAELSNEQRQASQKLLEAALKALPPRLVSQLDHEILLRWSPKLAHSVMGRARYDGQILLNQRWLDALVQGDDQTLPAGRQHATLQRELQATLIHELAHFYDRGQFWPADERGLLRSCARQHKSLGPVGLPVECRGQSQRRFTLSDNPRLLELAGWPARIGGRGEVERHNDQYLRTPDAYELSNPREFVAVNLEYFLLDPEYRCRRPGLHDYFSEHFGWAPSVAADCAPGLPYVNGGLDVDKQVLGQLDEGRIYQVHYLLAEPEGALVSRWGHSMLRVVMCAPGRPLGPECLMDLEHHLVLSFRAFVDDLQISSWDGLTGVYPSRLFMLPLSQVVDEYTKVEFRSLQSLPLKLTTEQQISLVRRAAEMHWNYDGTYYFVSNNCAVETLKLLRSGTDRLDIRGMETVTPTGLRALLRHADLLDESVLQDHSEALRQGYYFDSYRERYQLMFDIARERLNLPQQNVEAWLALAPEERSDWFERADYRVAAALLLLEQAAFRRQIILIQHELKDRYVSGRRMDDVALNETGELMSQLLRESGFLSRPAELLKTGYGLPQKQERQQLKQLTDERQQKLHGLAVLVDERALEMISTEHRRAVEANQRNITELGARLRHLHRESGRLVLP</sequence>
<evidence type="ECO:0000259" key="3">
    <source>
        <dbReference type="Pfam" id="PF25226"/>
    </source>
</evidence>
<name>A0ABQ1P1P1_9GAMM</name>
<keyword evidence="1" id="KW-0812">Transmembrane</keyword>
<dbReference type="InterPro" id="IPR025178">
    <property type="entry name" value="Lnb_N"/>
</dbReference>
<evidence type="ECO:0000256" key="1">
    <source>
        <dbReference type="SAM" id="Phobius"/>
    </source>
</evidence>
<dbReference type="Proteomes" id="UP000638188">
    <property type="component" value="Unassembled WGS sequence"/>
</dbReference>
<feature type="domain" description="Lnb N-terminal periplasmic" evidence="2">
    <location>
        <begin position="287"/>
        <end position="451"/>
    </location>
</feature>
<reference evidence="5" key="1">
    <citation type="journal article" date="2019" name="Int. J. Syst. Evol. Microbiol.">
        <title>The Global Catalogue of Microorganisms (GCM) 10K type strain sequencing project: providing services to taxonomists for standard genome sequencing and annotation.</title>
        <authorList>
            <consortium name="The Broad Institute Genomics Platform"/>
            <consortium name="The Broad Institute Genome Sequencing Center for Infectious Disease"/>
            <person name="Wu L."/>
            <person name="Ma J."/>
        </authorList>
    </citation>
    <scope>NUCLEOTIDE SEQUENCE [LARGE SCALE GENOMIC DNA]</scope>
    <source>
        <strain evidence="5">CGMCC 1.12482</strain>
    </source>
</reference>
<accession>A0ABQ1P1P1</accession>
<protein>
    <recommendedName>
        <fullName evidence="6">DUF4105 domain-containing protein</fullName>
    </recommendedName>
</protein>
<evidence type="ECO:0008006" key="6">
    <source>
        <dbReference type="Google" id="ProtNLM"/>
    </source>
</evidence>
<keyword evidence="5" id="KW-1185">Reference proteome</keyword>
<proteinExistence type="predicted"/>
<gene>
    <name evidence="4" type="ORF">GCM10007418_06420</name>
</gene>
<evidence type="ECO:0000313" key="4">
    <source>
        <dbReference type="EMBL" id="GGC89429.1"/>
    </source>
</evidence>
<keyword evidence="1" id="KW-1133">Transmembrane helix</keyword>
<dbReference type="Pfam" id="PF13387">
    <property type="entry name" value="Lnb_N"/>
    <property type="match status" value="1"/>
</dbReference>
<comment type="caution">
    <text evidence="4">The sequence shown here is derived from an EMBL/GenBank/DDBJ whole genome shotgun (WGS) entry which is preliminary data.</text>
</comment>
<dbReference type="Pfam" id="PF25226">
    <property type="entry name" value="DUF7844"/>
    <property type="match status" value="1"/>
</dbReference>
<dbReference type="EMBL" id="BMFF01000001">
    <property type="protein sequence ID" value="GGC89429.1"/>
    <property type="molecule type" value="Genomic_DNA"/>
</dbReference>
<organism evidence="4 5">
    <name type="scientific">Halopseudomonas salina</name>
    <dbReference type="NCBI Taxonomy" id="1323744"/>
    <lineage>
        <taxon>Bacteria</taxon>
        <taxon>Pseudomonadati</taxon>
        <taxon>Pseudomonadota</taxon>
        <taxon>Gammaproteobacteria</taxon>
        <taxon>Pseudomonadales</taxon>
        <taxon>Pseudomonadaceae</taxon>
        <taxon>Halopseudomonas</taxon>
    </lineage>
</organism>